<dbReference type="GO" id="GO:0008854">
    <property type="term" value="F:exodeoxyribonuclease V activity"/>
    <property type="evidence" value="ECO:0007669"/>
    <property type="project" value="UniProtKB-EC"/>
</dbReference>
<dbReference type="InterPro" id="IPR011604">
    <property type="entry name" value="PDDEXK-like_dom_sf"/>
</dbReference>
<dbReference type="AlphaFoldDB" id="A0A377N895"/>
<accession>A0A377N895</accession>
<reference evidence="1 2" key="1">
    <citation type="submission" date="2018-06" db="EMBL/GenBank/DDBJ databases">
        <authorList>
            <consortium name="Pathogen Informatics"/>
            <person name="Doyle S."/>
        </authorList>
    </citation>
    <scope>NUCLEOTIDE SEQUENCE [LARGE SCALE GENOMIC DNA]</scope>
    <source>
        <strain evidence="1 2">NCTC12157</strain>
    </source>
</reference>
<name>A0A377N895_9GAMM</name>
<dbReference type="Gene3D" id="3.90.320.10">
    <property type="match status" value="1"/>
</dbReference>
<evidence type="ECO:0000313" key="1">
    <source>
        <dbReference type="EMBL" id="STQ43185.1"/>
    </source>
</evidence>
<dbReference type="SUPFAM" id="SSF52980">
    <property type="entry name" value="Restriction endonuclease-like"/>
    <property type="match status" value="1"/>
</dbReference>
<dbReference type="EMBL" id="UGGO01000001">
    <property type="protein sequence ID" value="STQ43185.1"/>
    <property type="molecule type" value="Genomic_DNA"/>
</dbReference>
<gene>
    <name evidence="1" type="primary">recB_4</name>
    <name evidence="1" type="ORF">NCTC12157_00858</name>
</gene>
<dbReference type="InterPro" id="IPR011335">
    <property type="entry name" value="Restrct_endonuc-II-like"/>
</dbReference>
<organism evidence="1 2">
    <name type="scientific">Ewingella americana</name>
    <dbReference type="NCBI Taxonomy" id="41202"/>
    <lineage>
        <taxon>Bacteria</taxon>
        <taxon>Pseudomonadati</taxon>
        <taxon>Pseudomonadota</taxon>
        <taxon>Gammaproteobacteria</taxon>
        <taxon>Enterobacterales</taxon>
        <taxon>Yersiniaceae</taxon>
        <taxon>Ewingella</taxon>
    </lineage>
</organism>
<protein>
    <submittedName>
        <fullName evidence="1">Exodeoxyribonuclease V beta chain</fullName>
        <ecNumber evidence="1">3.1.11.5</ecNumber>
    </submittedName>
</protein>
<dbReference type="EC" id="3.1.11.5" evidence="1"/>
<proteinExistence type="predicted"/>
<sequence>MKLSAIDQGKLQSELQFYLPIDSMLQASQLNAVVKHFDSLSARCPSLNFQQVQGMLKGFIDLVFFWEGRFYLLDYKSNWLVMTAAPIPSRRWKARWRNTAMTCNTSSTRWHSTAIWATGWLIMTMSAILAA</sequence>
<dbReference type="Proteomes" id="UP000254304">
    <property type="component" value="Unassembled WGS sequence"/>
</dbReference>
<keyword evidence="1" id="KW-0378">Hydrolase</keyword>
<evidence type="ECO:0000313" key="2">
    <source>
        <dbReference type="Proteomes" id="UP000254304"/>
    </source>
</evidence>